<dbReference type="OrthoDB" id="6003848at2"/>
<evidence type="ECO:0000313" key="4">
    <source>
        <dbReference type="Proteomes" id="UP000032871"/>
    </source>
</evidence>
<dbReference type="AlphaFoldDB" id="E6L0H4"/>
<comment type="caution">
    <text evidence="3">The sequence shown here is derived from an EMBL/GenBank/DDBJ whole genome shotgun (WGS) entry which is preliminary data.</text>
</comment>
<dbReference type="EMBL" id="AEPS01000015">
    <property type="protein sequence ID" value="EFU66735.1"/>
    <property type="molecule type" value="Genomic_DNA"/>
</dbReference>
<feature type="domain" description="DUF4189" evidence="2">
    <location>
        <begin position="70"/>
        <end position="166"/>
    </location>
</feature>
<dbReference type="InterPro" id="IPR025240">
    <property type="entry name" value="DUF4189"/>
</dbReference>
<dbReference type="Pfam" id="PF13827">
    <property type="entry name" value="DUF4189"/>
    <property type="match status" value="1"/>
</dbReference>
<protein>
    <recommendedName>
        <fullName evidence="2">DUF4189 domain-containing protein</fullName>
    </recommendedName>
</protein>
<organism evidence="3 4">
    <name type="scientific">Aggregatibacter segnis ATCC 33393</name>
    <dbReference type="NCBI Taxonomy" id="888057"/>
    <lineage>
        <taxon>Bacteria</taxon>
        <taxon>Pseudomonadati</taxon>
        <taxon>Pseudomonadota</taxon>
        <taxon>Gammaproteobacteria</taxon>
        <taxon>Pasteurellales</taxon>
        <taxon>Pasteurellaceae</taxon>
        <taxon>Aggregatibacter</taxon>
    </lineage>
</organism>
<evidence type="ECO:0000256" key="1">
    <source>
        <dbReference type="SAM" id="SignalP"/>
    </source>
</evidence>
<dbReference type="STRING" id="739.GCA_001059425_00232"/>
<feature type="signal peptide" evidence="1">
    <location>
        <begin position="1"/>
        <end position="20"/>
    </location>
</feature>
<feature type="chain" id="PRO_5003207411" description="DUF4189 domain-containing protein" evidence="1">
    <location>
        <begin position="21"/>
        <end position="179"/>
    </location>
</feature>
<dbReference type="HOGENOM" id="CLU_121404_0_0_6"/>
<dbReference type="RefSeq" id="WP_006719843.1">
    <property type="nucleotide sequence ID" value="NZ_GL622200.1"/>
</dbReference>
<evidence type="ECO:0000259" key="2">
    <source>
        <dbReference type="Pfam" id="PF13827"/>
    </source>
</evidence>
<dbReference type="Proteomes" id="UP000032871">
    <property type="component" value="Unassembled WGS sequence"/>
</dbReference>
<keyword evidence="1" id="KW-0732">Signal</keyword>
<evidence type="ECO:0000313" key="3">
    <source>
        <dbReference type="EMBL" id="EFU66735.1"/>
    </source>
</evidence>
<gene>
    <name evidence="3" type="ORF">HMPREF9064_1878</name>
</gene>
<name>E6L0H4_9PAST</name>
<reference evidence="3 4" key="1">
    <citation type="submission" date="2010-12" db="EMBL/GenBank/DDBJ databases">
        <authorList>
            <person name="Muzny D."/>
            <person name="Qin X."/>
            <person name="Deng J."/>
            <person name="Jiang H."/>
            <person name="Liu Y."/>
            <person name="Qu J."/>
            <person name="Song X.-Z."/>
            <person name="Zhang L."/>
            <person name="Thornton R."/>
            <person name="Coyle M."/>
            <person name="Francisco L."/>
            <person name="Jackson L."/>
            <person name="Javaid M."/>
            <person name="Korchina V."/>
            <person name="Kovar C."/>
            <person name="Mata R."/>
            <person name="Mathew T."/>
            <person name="Ngo R."/>
            <person name="Nguyen L."/>
            <person name="Nguyen N."/>
            <person name="Okwuonu G."/>
            <person name="Ongeri F."/>
            <person name="Pham C."/>
            <person name="Simmons D."/>
            <person name="Wilczek-Boney K."/>
            <person name="Hale W."/>
            <person name="Jakkamsetti A."/>
            <person name="Pham P."/>
            <person name="Ruth R."/>
            <person name="San Lucas F."/>
            <person name="Warren J."/>
            <person name="Zhang J."/>
            <person name="Zhao Z."/>
            <person name="Zhou C."/>
            <person name="Zhu D."/>
            <person name="Lee S."/>
            <person name="Bess C."/>
            <person name="Blankenburg K."/>
            <person name="Forbes L."/>
            <person name="Fu Q."/>
            <person name="Gubbala S."/>
            <person name="Hirani K."/>
            <person name="Jayaseelan J.C."/>
            <person name="Lara F."/>
            <person name="Munidasa M."/>
            <person name="Palculict T."/>
            <person name="Patil S."/>
            <person name="Pu L.-L."/>
            <person name="Saada N."/>
            <person name="Tang L."/>
            <person name="Weissenberger G."/>
            <person name="Zhu Y."/>
            <person name="Hemphill L."/>
            <person name="Shang Y."/>
            <person name="Youmans B."/>
            <person name="Ayvaz T."/>
            <person name="Ross M."/>
            <person name="Santibanez J."/>
            <person name="Aqrawi P."/>
            <person name="Gross S."/>
            <person name="Joshi V."/>
            <person name="Fowler G."/>
            <person name="Nazareth L."/>
            <person name="Reid J."/>
            <person name="Worley K."/>
            <person name="Petrosino J."/>
            <person name="Highlander S."/>
            <person name="Gibbs R."/>
        </authorList>
    </citation>
    <scope>NUCLEOTIDE SEQUENCE [LARGE SCALE GENOMIC DNA]</scope>
    <source>
        <strain evidence="3 4">ATCC 33393</strain>
    </source>
</reference>
<accession>E6L0H4</accession>
<keyword evidence="4" id="KW-1185">Reference proteome</keyword>
<sequence length="179" mass="19458">MKKYWLIPLMILIGSPYANSCGGQFDPATGTCRIIGPDGKMILYNSAPPQSGYSSGYSNVPAEPPRSDYYAAIAINKATGDWGWSSGFLGESTAIMDARLHCEKAERGECEGAATQLNGCLAMASSKDKKGNWAYFFSNSGICGVVEKEALLNCQASKAKNCQIEIRQLDANYPYFMYQ</sequence>
<dbReference type="GeneID" id="60799318"/>
<proteinExistence type="predicted"/>